<keyword evidence="2" id="KW-1185">Reference proteome</keyword>
<sequence>MAKCQSYHLRLRALAPQAFGYSVRGSGTDHTRLLCGGKVSLNADDAVLAGAYTPA</sequence>
<dbReference type="AlphaFoldDB" id="A0A3N2PVT3"/>
<dbReference type="RefSeq" id="XP_028466417.1">
    <property type="nucleotide sequence ID" value="XM_028611914.1"/>
</dbReference>
<dbReference type="Proteomes" id="UP000272025">
    <property type="component" value="Unassembled WGS sequence"/>
</dbReference>
<organism evidence="1 2">
    <name type="scientific">Sodiomyces alkalinus (strain CBS 110278 / VKM F-3762 / F11)</name>
    <name type="common">Alkaliphilic filamentous fungus</name>
    <dbReference type="NCBI Taxonomy" id="1314773"/>
    <lineage>
        <taxon>Eukaryota</taxon>
        <taxon>Fungi</taxon>
        <taxon>Dikarya</taxon>
        <taxon>Ascomycota</taxon>
        <taxon>Pezizomycotina</taxon>
        <taxon>Sordariomycetes</taxon>
        <taxon>Hypocreomycetidae</taxon>
        <taxon>Glomerellales</taxon>
        <taxon>Plectosphaerellaceae</taxon>
        <taxon>Sodiomyces</taxon>
    </lineage>
</organism>
<dbReference type="GeneID" id="39580392"/>
<reference evidence="1 2" key="1">
    <citation type="journal article" date="2018" name="Mol. Ecol.">
        <title>The obligate alkalophilic soda-lake fungus Sodiomyces alkalinus has shifted to a protein diet.</title>
        <authorList>
            <person name="Grum-Grzhimaylo A.A."/>
            <person name="Falkoski D.L."/>
            <person name="van den Heuvel J."/>
            <person name="Valero-Jimenez C.A."/>
            <person name="Min B."/>
            <person name="Choi I.G."/>
            <person name="Lipzen A."/>
            <person name="Daum C.G."/>
            <person name="Aanen D.K."/>
            <person name="Tsang A."/>
            <person name="Henrissat B."/>
            <person name="Bilanenko E.N."/>
            <person name="de Vries R.P."/>
            <person name="van Kan J.A.L."/>
            <person name="Grigoriev I.V."/>
            <person name="Debets A.J.M."/>
        </authorList>
    </citation>
    <scope>NUCLEOTIDE SEQUENCE [LARGE SCALE GENOMIC DNA]</scope>
    <source>
        <strain evidence="1 2">F11</strain>
    </source>
</reference>
<evidence type="ECO:0000313" key="1">
    <source>
        <dbReference type="EMBL" id="ROT38611.1"/>
    </source>
</evidence>
<name>A0A3N2PVT3_SODAK</name>
<proteinExistence type="predicted"/>
<dbReference type="EMBL" id="ML119055">
    <property type="protein sequence ID" value="ROT38611.1"/>
    <property type="molecule type" value="Genomic_DNA"/>
</dbReference>
<gene>
    <name evidence="1" type="ORF">SODALDRAFT_333219</name>
</gene>
<accession>A0A3N2PVT3</accession>
<evidence type="ECO:0000313" key="2">
    <source>
        <dbReference type="Proteomes" id="UP000272025"/>
    </source>
</evidence>
<protein>
    <submittedName>
        <fullName evidence="1">Uncharacterized protein</fullName>
    </submittedName>
</protein>